<dbReference type="RefSeq" id="WP_177714171.1">
    <property type="nucleotide sequence ID" value="NZ_JACRSQ010000023.1"/>
</dbReference>
<dbReference type="InterPro" id="IPR014255">
    <property type="entry name" value="Spore_coat_CotS"/>
</dbReference>
<keyword evidence="1" id="KW-0167">Capsid protein</keyword>
<organism evidence="1 2">
    <name type="scientific">Bianquea renquensis</name>
    <dbReference type="NCBI Taxonomy" id="2763661"/>
    <lineage>
        <taxon>Bacteria</taxon>
        <taxon>Bacillati</taxon>
        <taxon>Bacillota</taxon>
        <taxon>Clostridia</taxon>
        <taxon>Eubacteriales</taxon>
        <taxon>Bianqueaceae</taxon>
        <taxon>Bianquea</taxon>
    </lineage>
</organism>
<dbReference type="InterPro" id="IPR011009">
    <property type="entry name" value="Kinase-like_dom_sf"/>
</dbReference>
<keyword evidence="1" id="KW-0946">Virion</keyword>
<keyword evidence="2" id="KW-1185">Reference proteome</keyword>
<sequence>MRDFNPQVLGMFGIMRHYRVTRAYGAYICETPLGLKIIKESHESEGELLFAHSVKEHLYQSGFRCIDRYCVTEEGLPYVEFNKELLTVRNWIGGDEAELESLEDAMLVARQLGQMHTFCTGLDPMEGSRISMRWYEVPERMEKRLRQMQGFCKMVRRSSRYTDFDLLFLDHFQEHYDEAKEASELMSGPEYQSEAHLAETQWAFGHNNYSNHCVYKARGQLLIAGFEKSCFMLPILDFVKLYEKILRKYDWDYDIGMRILEEYEKCQKLNPWEEKILFASLLFPERFWILAEAAYSSKRNWIPQVYWRKLEEITEQKNQRQHFLRRFRMGLGL</sequence>
<proteinExistence type="predicted"/>
<dbReference type="SUPFAM" id="SSF56112">
    <property type="entry name" value="Protein kinase-like (PK-like)"/>
    <property type="match status" value="1"/>
</dbReference>
<dbReference type="EMBL" id="JACRSQ010000023">
    <property type="protein sequence ID" value="MBC8544495.1"/>
    <property type="molecule type" value="Genomic_DNA"/>
</dbReference>
<dbReference type="NCBIfam" id="TIGR02906">
    <property type="entry name" value="spore_CotS"/>
    <property type="match status" value="1"/>
</dbReference>
<dbReference type="Proteomes" id="UP000657006">
    <property type="component" value="Unassembled WGS sequence"/>
</dbReference>
<dbReference type="PANTHER" id="PTHR39179:SF1">
    <property type="entry name" value="SPORE COAT PROTEIN I"/>
    <property type="match status" value="1"/>
</dbReference>
<comment type="caution">
    <text evidence="1">The sequence shown here is derived from an EMBL/GenBank/DDBJ whole genome shotgun (WGS) entry which is preliminary data.</text>
</comment>
<dbReference type="GO" id="GO:0042601">
    <property type="term" value="C:endospore-forming forespore"/>
    <property type="evidence" value="ECO:0007669"/>
    <property type="project" value="TreeGrafter"/>
</dbReference>
<protein>
    <submittedName>
        <fullName evidence="1">CotS family spore coat protein</fullName>
    </submittedName>
</protein>
<reference evidence="1" key="1">
    <citation type="submission" date="2020-08" db="EMBL/GenBank/DDBJ databases">
        <title>Genome public.</title>
        <authorList>
            <person name="Liu C."/>
            <person name="Sun Q."/>
        </authorList>
    </citation>
    <scope>NUCLEOTIDE SEQUENCE</scope>
    <source>
        <strain evidence="1">NSJ-32</strain>
    </source>
</reference>
<evidence type="ECO:0000313" key="1">
    <source>
        <dbReference type="EMBL" id="MBC8544495.1"/>
    </source>
</evidence>
<dbReference type="PANTHER" id="PTHR39179">
    <property type="entry name" value="SPORE COAT PROTEIN I"/>
    <property type="match status" value="1"/>
</dbReference>
<dbReference type="InterPro" id="IPR047175">
    <property type="entry name" value="CotS-like"/>
</dbReference>
<dbReference type="Gene3D" id="3.90.1200.10">
    <property type="match status" value="1"/>
</dbReference>
<dbReference type="AlphaFoldDB" id="A0A926DSJ7"/>
<evidence type="ECO:0000313" key="2">
    <source>
        <dbReference type="Proteomes" id="UP000657006"/>
    </source>
</evidence>
<gene>
    <name evidence="1" type="ORF">H8730_13190</name>
</gene>
<name>A0A926DSJ7_9FIRM</name>
<accession>A0A926DSJ7</accession>
<dbReference type="Gene3D" id="3.30.200.20">
    <property type="entry name" value="Phosphorylase Kinase, domain 1"/>
    <property type="match status" value="1"/>
</dbReference>